<keyword evidence="1" id="KW-0472">Membrane</keyword>
<evidence type="ECO:0000313" key="3">
    <source>
        <dbReference type="EMBL" id="KAE8125966.1"/>
    </source>
</evidence>
<accession>A0A5N6RU29</accession>
<keyword evidence="4" id="KW-1185">Reference proteome</keyword>
<dbReference type="EMBL" id="CM017328">
    <property type="protein sequence ID" value="KAE8125966.1"/>
    <property type="molecule type" value="Genomic_DNA"/>
</dbReference>
<dbReference type="InterPro" id="IPR056029">
    <property type="entry name" value="DUF7610"/>
</dbReference>
<reference evidence="3 4" key="1">
    <citation type="submission" date="2019-06" db="EMBL/GenBank/DDBJ databases">
        <title>A chromosomal-level reference genome of Carpinus fangiana (Coryloideae, Betulaceae).</title>
        <authorList>
            <person name="Yang X."/>
            <person name="Wang Z."/>
            <person name="Zhang L."/>
            <person name="Hao G."/>
            <person name="Liu J."/>
            <person name="Yang Y."/>
        </authorList>
    </citation>
    <scope>NUCLEOTIDE SEQUENCE [LARGE SCALE GENOMIC DNA]</scope>
    <source>
        <strain evidence="3">Cfa_2016G</strain>
        <tissue evidence="3">Leaf</tissue>
    </source>
</reference>
<dbReference type="Pfam" id="PF24583">
    <property type="entry name" value="DUF7610"/>
    <property type="match status" value="1"/>
</dbReference>
<proteinExistence type="predicted"/>
<evidence type="ECO:0000256" key="1">
    <source>
        <dbReference type="SAM" id="Phobius"/>
    </source>
</evidence>
<dbReference type="Proteomes" id="UP000327013">
    <property type="component" value="Chromosome 8"/>
</dbReference>
<feature type="domain" description="DUF7610" evidence="2">
    <location>
        <begin position="8"/>
        <end position="84"/>
    </location>
</feature>
<evidence type="ECO:0000313" key="4">
    <source>
        <dbReference type="Proteomes" id="UP000327013"/>
    </source>
</evidence>
<keyword evidence="1" id="KW-1133">Transmembrane helix</keyword>
<sequence>MTKRYSILRKKLQEVESVLSHVFSLPVTTPCSDLLLEEIRQRFVFVKSLLSAEVASHPSKPHHLQHLAQRLEELERDFRAWESFRAVDHDNASGCSCTESCLNDDGEASGDLGSPVYEEEPDRFPEGLIGEKALVGLNRENGMPAARCFRCSFVETRDMRGEERRVGNGSLCGAMAMGVVLGMALMGYVMARISGCSHYLQPRSFPTPT</sequence>
<feature type="transmembrane region" description="Helical" evidence="1">
    <location>
        <begin position="169"/>
        <end position="191"/>
    </location>
</feature>
<name>A0A5N6RU29_9ROSI</name>
<protein>
    <recommendedName>
        <fullName evidence="2">DUF7610 domain-containing protein</fullName>
    </recommendedName>
</protein>
<keyword evidence="1" id="KW-0812">Transmembrane</keyword>
<dbReference type="AlphaFoldDB" id="A0A5N6RU29"/>
<gene>
    <name evidence="3" type="ORF">FH972_020725</name>
</gene>
<dbReference type="OrthoDB" id="1937541at2759"/>
<organism evidence="3 4">
    <name type="scientific">Carpinus fangiana</name>
    <dbReference type="NCBI Taxonomy" id="176857"/>
    <lineage>
        <taxon>Eukaryota</taxon>
        <taxon>Viridiplantae</taxon>
        <taxon>Streptophyta</taxon>
        <taxon>Embryophyta</taxon>
        <taxon>Tracheophyta</taxon>
        <taxon>Spermatophyta</taxon>
        <taxon>Magnoliopsida</taxon>
        <taxon>eudicotyledons</taxon>
        <taxon>Gunneridae</taxon>
        <taxon>Pentapetalae</taxon>
        <taxon>rosids</taxon>
        <taxon>fabids</taxon>
        <taxon>Fagales</taxon>
        <taxon>Betulaceae</taxon>
        <taxon>Carpinus</taxon>
    </lineage>
</organism>
<evidence type="ECO:0000259" key="2">
    <source>
        <dbReference type="Pfam" id="PF24583"/>
    </source>
</evidence>